<accession>A0A9X2Q184</accession>
<evidence type="ECO:0000259" key="4">
    <source>
        <dbReference type="Pfam" id="PF15711"/>
    </source>
</evidence>
<protein>
    <recommendedName>
        <fullName evidence="7">Gingipain domain-containing protein</fullName>
    </recommendedName>
</protein>
<dbReference type="GO" id="GO:0006508">
    <property type="term" value="P:proteolysis"/>
    <property type="evidence" value="ECO:0007669"/>
    <property type="project" value="InterPro"/>
</dbReference>
<dbReference type="InterPro" id="IPR029031">
    <property type="entry name" value="Gingipain_N_sf"/>
</dbReference>
<dbReference type="Gene3D" id="3.40.50.10390">
    <property type="entry name" value="Gingipain r, domain 1"/>
    <property type="match status" value="1"/>
</dbReference>
<dbReference type="RefSeq" id="WP_259123468.1">
    <property type="nucleotide sequence ID" value="NZ_JANUAE010000003.1"/>
</dbReference>
<evidence type="ECO:0000256" key="1">
    <source>
        <dbReference type="ARBA" id="ARBA00022729"/>
    </source>
</evidence>
<reference evidence="5" key="1">
    <citation type="submission" date="2022-08" db="EMBL/GenBank/DDBJ databases">
        <title>Genomic Encyclopedia of Type Strains, Phase V (KMG-V): Genome sequencing to study the core and pangenomes of soil and plant-associated prokaryotes.</title>
        <authorList>
            <person name="Whitman W."/>
        </authorList>
    </citation>
    <scope>NUCLEOTIDE SEQUENCE</scope>
    <source>
        <strain evidence="5">SP3049</strain>
    </source>
</reference>
<feature type="domain" description="CARDB" evidence="3">
    <location>
        <begin position="810"/>
        <end position="915"/>
    </location>
</feature>
<dbReference type="InterPro" id="IPR029030">
    <property type="entry name" value="Caspase-like_dom_sf"/>
</dbReference>
<dbReference type="Pfam" id="PF15711">
    <property type="entry name" value="ILEI"/>
    <property type="match status" value="1"/>
</dbReference>
<keyword evidence="1" id="KW-0732">Signal</keyword>
<dbReference type="Pfam" id="PF01364">
    <property type="entry name" value="Peptidase_C25"/>
    <property type="match status" value="1"/>
</dbReference>
<evidence type="ECO:0000259" key="3">
    <source>
        <dbReference type="Pfam" id="PF07705"/>
    </source>
</evidence>
<dbReference type="GO" id="GO:0008234">
    <property type="term" value="F:cysteine-type peptidase activity"/>
    <property type="evidence" value="ECO:0007669"/>
    <property type="project" value="InterPro"/>
</dbReference>
<gene>
    <name evidence="5" type="ORF">GGP61_001242</name>
</gene>
<evidence type="ECO:0008006" key="7">
    <source>
        <dbReference type="Google" id="ProtNLM"/>
    </source>
</evidence>
<comment type="caution">
    <text evidence="5">The sequence shown here is derived from an EMBL/GenBank/DDBJ whole genome shotgun (WGS) entry which is preliminary data.</text>
</comment>
<dbReference type="SUPFAM" id="SSF52129">
    <property type="entry name" value="Caspase-like"/>
    <property type="match status" value="1"/>
</dbReference>
<dbReference type="Proteomes" id="UP001155057">
    <property type="component" value="Unassembled WGS sequence"/>
</dbReference>
<proteinExistence type="predicted"/>
<name>A0A9X2Q184_9BACT</name>
<feature type="domain" description="ILEI/PANDER" evidence="4">
    <location>
        <begin position="1087"/>
        <end position="1197"/>
    </location>
</feature>
<evidence type="ECO:0000313" key="6">
    <source>
        <dbReference type="Proteomes" id="UP001155057"/>
    </source>
</evidence>
<dbReference type="EMBL" id="JANUAE010000003">
    <property type="protein sequence ID" value="MCS3709639.1"/>
    <property type="molecule type" value="Genomic_DNA"/>
</dbReference>
<sequence length="1686" mass="184270">MVDLRITLWWAVVGGLLLLAPVGAVGQVSNSFDPGWYDPGAPHLQIGVTTDGVYRVPAGALEGALPDGTTLADISPGTIRLLENGEEVPIQVEGAADGTLDPSDTITFVGHRNRGTDELWAYDGDAAAQSSAYRSLYSDTTHYWMTWGGKEGRRYAEVSPGASPTTTALRDTARIERDETYYFGRPSSTGNPLYTESEGYYWRQFRHNDTSPRSATYPLPVGRRADTGASLDLRLRVDGASSSCHRVEVEGRLRQPGGSRAFESIATVEWRNLARRTIEASVAQDRIPDEGLELRLTSYNDGFSGDLDCPDPSSTPNVVLFDWAEAAYTRTLAARADDAQRFVPPTADATTVALTGHTGDTVHVYSPAGARRYAAPVEGDTAFVQANPSTARAPHWAVGADGYKTPAAIQPDAPSNWSDPDAHAADYLLLTTEALLPAAQQLADYRRSHDGYEVEVALVQDIFDEFDYGRPTPIAIRRFVRSTQAWPTAPEFLSIFADAQYPIRDGSVDTLYPEWSVPSFGYAPSDGWFAMQSDGPDDWSELLAVGRIPVRSVAQGELFVDKLQTYEAAPLQRWQKRMLLLAGGTTEREQGRLQKYSDWWGEIASDTVADPENRSYTGPVHTGADTLRYYKNVNDPLDASFQDSLAVDLERGAGWLNYFGHSGAQTWEIVTDPPAEFDNAGRLPVVVSLGCRTGSFAGGRFEEKSAPSLGEQLVVGSVRPDGTPRDGALNGGIAHFGESALGNLVPSARLNDALVQRVFVDTMRVLGEAIRAAKAEIDADFGNSDFYVKHLLQYGLIGDPATTLALPAKPDLHVSPDLIATEPTAPVPSDELTTTVRVQNRGLIPDDSVSTRLTWEQPDGRTTRRTRRLDRFALERTLSFSDSLDERAVGTNTFRVTADPTNEYEEANETNNTAERSQVVFDTGVSLLAPRDYGTVDPEQPSLEVVVSGPATDRGDVVLQLDTVPDFSSPARREVRRAADGLRGTWTPSGLSADETYYWRARLAGTDAEAWRTARFTTAPDGGDGAWLQRGQFFATNETTRLQRTDQSWQFGKYARNVLVFSERGQGSRTDGFVVDGTSDYEYLKFGFGVLVVDGLTGEVRGSESFPTYDLPTQWEDYLKERGEFIGDQQEAIDALDTFLDQVPDQGDYVFVRTRHLARQSNASIPQEVKSLFQSLGSSAIDTLTYNHVWALKARKGESGETVERVSPPSEADDVNEITIEAEPDFPHASGATLSPRIGPASEWDTLRWNGATPGTADAIELDVLAADSTVLLDDLTGGAGEQSLESVDATAHPYLYLRATLSDTTARTAPQLDRWGVSYTGVPELVLDPSGLAPLPDTVRQGEPATAALPVVNYGPVESRPVRVRALLEDASNVATPVLTDTLSALPPDGGRDTTTLAVSSTEFPGDNVLRAEAATGGPPERLPSNNTVVRNLYVRADEEAPSLRVLANGRELPPTSDDVTNLQSSELPFVSTEPTLEVFVRDDNPYLALDDTSYVDVYLKGGLPSRGPGLGSDFRRISFADDALTFVPPDSGTADPLRLQFEPSLATRDSTYTLKVEAEDTRGNAVEPYQGSFRVQQEQVIRDVYPYPNPMNTHTTFAFRVEGGRNEALRDFALRIYTLSGRLVRQLEARHLDSPLRVGWNTLRWDGRDEDGDRVATGVYLYRVRIEGAETTFRGDVEKISVIR</sequence>
<evidence type="ECO:0000259" key="2">
    <source>
        <dbReference type="Pfam" id="PF01364"/>
    </source>
</evidence>
<evidence type="ECO:0000313" key="5">
    <source>
        <dbReference type="EMBL" id="MCS3709639.1"/>
    </source>
</evidence>
<dbReference type="Gene3D" id="2.60.40.10">
    <property type="entry name" value="Immunoglobulins"/>
    <property type="match status" value="2"/>
</dbReference>
<feature type="domain" description="Gingipain" evidence="2">
    <location>
        <begin position="427"/>
        <end position="804"/>
    </location>
</feature>
<dbReference type="Gene3D" id="2.60.40.4070">
    <property type="match status" value="1"/>
</dbReference>
<organism evidence="5 6">
    <name type="scientific">Salinibacter ruber</name>
    <dbReference type="NCBI Taxonomy" id="146919"/>
    <lineage>
        <taxon>Bacteria</taxon>
        <taxon>Pseudomonadati</taxon>
        <taxon>Rhodothermota</taxon>
        <taxon>Rhodothermia</taxon>
        <taxon>Rhodothermales</taxon>
        <taxon>Salinibacteraceae</taxon>
        <taxon>Salinibacter</taxon>
    </lineage>
</organism>
<dbReference type="InterPro" id="IPR011635">
    <property type="entry name" value="CARDB"/>
</dbReference>
<dbReference type="InterPro" id="IPR001769">
    <property type="entry name" value="Gingipain"/>
</dbReference>
<dbReference type="PROSITE" id="PS52031">
    <property type="entry name" value="GG_LECTIN"/>
    <property type="match status" value="1"/>
</dbReference>
<dbReference type="InterPro" id="IPR013783">
    <property type="entry name" value="Ig-like_fold"/>
</dbReference>
<dbReference type="Pfam" id="PF07705">
    <property type="entry name" value="CARDB"/>
    <property type="match status" value="1"/>
</dbReference>
<dbReference type="InterPro" id="IPR039477">
    <property type="entry name" value="ILEI/PANDER_dom"/>
</dbReference>
<dbReference type="Gene3D" id="3.40.50.1460">
    <property type="match status" value="1"/>
</dbReference>